<evidence type="ECO:0000256" key="3">
    <source>
        <dbReference type="ARBA" id="ARBA00023180"/>
    </source>
</evidence>
<comment type="similarity">
    <text evidence="2">Belongs to the major facilitator superfamily. Monocarboxylate porter (TC 2.A.1.13) family.</text>
</comment>
<feature type="transmembrane region" description="Helical" evidence="4">
    <location>
        <begin position="404"/>
        <end position="422"/>
    </location>
</feature>
<feature type="transmembrane region" description="Helical" evidence="4">
    <location>
        <begin position="335"/>
        <end position="360"/>
    </location>
</feature>
<dbReference type="PROSITE" id="PS50850">
    <property type="entry name" value="MFS"/>
    <property type="match status" value="1"/>
</dbReference>
<evidence type="ECO:0000256" key="2">
    <source>
        <dbReference type="ARBA" id="ARBA00006727"/>
    </source>
</evidence>
<feature type="transmembrane region" description="Helical" evidence="4">
    <location>
        <begin position="85"/>
        <end position="107"/>
    </location>
</feature>
<evidence type="ECO:0000313" key="6">
    <source>
        <dbReference type="EMBL" id="KAK7402930.1"/>
    </source>
</evidence>
<evidence type="ECO:0000313" key="7">
    <source>
        <dbReference type="Proteomes" id="UP001498476"/>
    </source>
</evidence>
<evidence type="ECO:0000256" key="1">
    <source>
        <dbReference type="ARBA" id="ARBA00004141"/>
    </source>
</evidence>
<feature type="transmembrane region" description="Helical" evidence="4">
    <location>
        <begin position="44"/>
        <end position="73"/>
    </location>
</feature>
<reference evidence="6 7" key="1">
    <citation type="journal article" date="2025" name="Microbiol. Resour. Announc.">
        <title>Draft genome sequences for Neonectria magnoliae and Neonectria punicea, canker pathogens of Liriodendron tulipifera and Acer saccharum in West Virginia.</title>
        <authorList>
            <person name="Petronek H.M."/>
            <person name="Kasson M.T."/>
            <person name="Metheny A.M."/>
            <person name="Stauder C.M."/>
            <person name="Lovett B."/>
            <person name="Lynch S.C."/>
            <person name="Garnas J.R."/>
            <person name="Kasson L.R."/>
            <person name="Stajich J.E."/>
        </authorList>
    </citation>
    <scope>NUCLEOTIDE SEQUENCE [LARGE SCALE GENOMIC DNA]</scope>
    <source>
        <strain evidence="6 7">NRRL 64653</strain>
    </source>
</reference>
<comment type="subcellular location">
    <subcellularLocation>
        <location evidence="1">Membrane</location>
        <topology evidence="1">Multi-pass membrane protein</topology>
    </subcellularLocation>
</comment>
<feature type="transmembrane region" description="Helical" evidence="4">
    <location>
        <begin position="119"/>
        <end position="138"/>
    </location>
</feature>
<feature type="transmembrane region" description="Helical" evidence="4">
    <location>
        <begin position="245"/>
        <end position="268"/>
    </location>
</feature>
<gene>
    <name evidence="6" type="ORF">QQX98_011328</name>
</gene>
<feature type="transmembrane region" description="Helical" evidence="4">
    <location>
        <begin position="280"/>
        <end position="302"/>
    </location>
</feature>
<dbReference type="Gene3D" id="1.20.1250.20">
    <property type="entry name" value="MFS general substrate transporter like domains"/>
    <property type="match status" value="2"/>
</dbReference>
<dbReference type="InterPro" id="IPR036259">
    <property type="entry name" value="MFS_trans_sf"/>
</dbReference>
<accession>A0ABR1GM95</accession>
<feature type="transmembrane region" description="Helical" evidence="4">
    <location>
        <begin position="172"/>
        <end position="192"/>
    </location>
</feature>
<proteinExistence type="inferred from homology"/>
<feature type="transmembrane region" description="Helical" evidence="4">
    <location>
        <begin position="309"/>
        <end position="329"/>
    </location>
</feature>
<dbReference type="InterPro" id="IPR020846">
    <property type="entry name" value="MFS_dom"/>
</dbReference>
<feature type="transmembrane region" description="Helical" evidence="4">
    <location>
        <begin position="144"/>
        <end position="165"/>
    </location>
</feature>
<feature type="transmembrane region" description="Helical" evidence="4">
    <location>
        <begin position="204"/>
        <end position="224"/>
    </location>
</feature>
<evidence type="ECO:0000259" key="5">
    <source>
        <dbReference type="PROSITE" id="PS50850"/>
    </source>
</evidence>
<dbReference type="CDD" id="cd17352">
    <property type="entry name" value="MFS_MCT_SLC16"/>
    <property type="match status" value="1"/>
</dbReference>
<dbReference type="InterPro" id="IPR050327">
    <property type="entry name" value="Proton-linked_MCT"/>
</dbReference>
<dbReference type="SUPFAM" id="SSF103473">
    <property type="entry name" value="MFS general substrate transporter"/>
    <property type="match status" value="1"/>
</dbReference>
<dbReference type="Proteomes" id="UP001498476">
    <property type="component" value="Unassembled WGS sequence"/>
</dbReference>
<dbReference type="EMBL" id="JAZAVJ010000273">
    <property type="protein sequence ID" value="KAK7402930.1"/>
    <property type="molecule type" value="Genomic_DNA"/>
</dbReference>
<name>A0ABR1GM95_9HYPO</name>
<feature type="domain" description="Major facilitator superfamily (MFS) profile" evidence="5">
    <location>
        <begin position="46"/>
        <end position="425"/>
    </location>
</feature>
<dbReference type="PANTHER" id="PTHR11360:SF319">
    <property type="entry name" value="MAJOR FACILITATOR SUPERFAMILY (MFS) PROFILE DOMAIN-CONTAINING PROTEIN"/>
    <property type="match status" value="1"/>
</dbReference>
<dbReference type="PANTHER" id="PTHR11360">
    <property type="entry name" value="MONOCARBOXYLATE TRANSPORTER"/>
    <property type="match status" value="1"/>
</dbReference>
<feature type="transmembrane region" description="Helical" evidence="4">
    <location>
        <begin position="367"/>
        <end position="384"/>
    </location>
</feature>
<keyword evidence="7" id="KW-1185">Reference proteome</keyword>
<keyword evidence="4" id="KW-0812">Transmembrane</keyword>
<dbReference type="Pfam" id="PF07690">
    <property type="entry name" value="MFS_1"/>
    <property type="match status" value="1"/>
</dbReference>
<comment type="caution">
    <text evidence="6">The sequence shown here is derived from an EMBL/GenBank/DDBJ whole genome shotgun (WGS) entry which is preliminary data.</text>
</comment>
<evidence type="ECO:0000256" key="4">
    <source>
        <dbReference type="SAM" id="Phobius"/>
    </source>
</evidence>
<keyword evidence="4" id="KW-1133">Transmembrane helix</keyword>
<sequence>MSIRETEKSLARDVDVSDTCNDTIDKSESKDQDNDDFPDGGLRAWLVAIGAAGTFFCTLGYTNVFGIFQAYYMFNQMPERSADDIAWIGSVQAFLIFATGAVGGPLFDRFGAWLVRPAAVLYVFAIMMTSICEAYWQFMLAQGILTGLANGLLMFPALSAVPQWFDKKRGAAMGLAIAGSSLGAVVFPIVLSNLLTKTDVGFGWSVRITGFIMLPFLAFAAASIRSRLPPRRTRFFLWSSFRQPTYVLLIVSIFFAMIGMFVPLFLLPAYAITKGMSESLASYLVAMINGASIFGRVIPGLLGDKFGRINTLIGAAVATSVVIFCWPQAETNAAIIVIATLFGFASGAIISGGSVAITICADDAKNIGTYMGVGMALASFSALVGPPVSGAMIDKYGRFDEVTYFGGAMTMFGAIIAMAAKWKSPKGLFGKT</sequence>
<keyword evidence="4" id="KW-0472">Membrane</keyword>
<keyword evidence="3" id="KW-0325">Glycoprotein</keyword>
<dbReference type="InterPro" id="IPR011701">
    <property type="entry name" value="MFS"/>
</dbReference>
<organism evidence="6 7">
    <name type="scientific">Neonectria punicea</name>
    <dbReference type="NCBI Taxonomy" id="979145"/>
    <lineage>
        <taxon>Eukaryota</taxon>
        <taxon>Fungi</taxon>
        <taxon>Dikarya</taxon>
        <taxon>Ascomycota</taxon>
        <taxon>Pezizomycotina</taxon>
        <taxon>Sordariomycetes</taxon>
        <taxon>Hypocreomycetidae</taxon>
        <taxon>Hypocreales</taxon>
        <taxon>Nectriaceae</taxon>
        <taxon>Neonectria</taxon>
    </lineage>
</organism>
<protein>
    <recommendedName>
        <fullName evidence="5">Major facilitator superfamily (MFS) profile domain-containing protein</fullName>
    </recommendedName>
</protein>